<organism evidence="1">
    <name type="scientific">hot springs metagenome</name>
    <dbReference type="NCBI Taxonomy" id="433727"/>
    <lineage>
        <taxon>unclassified sequences</taxon>
        <taxon>metagenomes</taxon>
        <taxon>ecological metagenomes</taxon>
    </lineage>
</organism>
<protein>
    <submittedName>
        <fullName evidence="1">Membrane protein insertion efficiency factor YidD</fullName>
    </submittedName>
</protein>
<comment type="caution">
    <text evidence="1">The sequence shown here is derived from an EMBL/GenBank/DDBJ whole genome shotgun (WGS) entry which is preliminary data.</text>
</comment>
<dbReference type="NCBIfam" id="TIGR00278">
    <property type="entry name" value="membrane protein insertion efficiency factor YidD"/>
    <property type="match status" value="1"/>
</dbReference>
<proteinExistence type="inferred from homology"/>
<dbReference type="EMBL" id="BLAB01000001">
    <property type="protein sequence ID" value="GER93658.1"/>
    <property type="molecule type" value="Genomic_DNA"/>
</dbReference>
<dbReference type="SMART" id="SM01234">
    <property type="entry name" value="Haemolytic"/>
    <property type="match status" value="1"/>
</dbReference>
<sequence>MKTLIIALIRLYRYMISPLLPNSCRFTPSCSEYSLEALNKYGALRGSLLSFKRIMKCHPFHRGGYDPVK</sequence>
<gene>
    <name evidence="1" type="ORF">A45J_1412</name>
</gene>
<evidence type="ECO:0000313" key="1">
    <source>
        <dbReference type="EMBL" id="GER93658.1"/>
    </source>
</evidence>
<accession>A0A5J4KVP3</accession>
<dbReference type="AlphaFoldDB" id="A0A5J4KVP3"/>
<dbReference type="PANTHER" id="PTHR33383">
    <property type="entry name" value="MEMBRANE PROTEIN INSERTION EFFICIENCY FACTOR-RELATED"/>
    <property type="match status" value="1"/>
</dbReference>
<reference evidence="1" key="1">
    <citation type="submission" date="2019-10" db="EMBL/GenBank/DDBJ databases">
        <title>Metagenomic sequencing of thiosulfate-disproportionating enrichment culture.</title>
        <authorList>
            <person name="Umezawa K."/>
            <person name="Kojima H."/>
            <person name="Fukui M."/>
        </authorList>
    </citation>
    <scope>NUCLEOTIDE SEQUENCE</scope>
    <source>
        <strain evidence="1">45J</strain>
    </source>
</reference>
<dbReference type="PANTHER" id="PTHR33383:SF1">
    <property type="entry name" value="MEMBRANE PROTEIN INSERTION EFFICIENCY FACTOR-RELATED"/>
    <property type="match status" value="1"/>
</dbReference>
<name>A0A5J4KVP3_9ZZZZ</name>
<dbReference type="HAMAP" id="MF_00386">
    <property type="entry name" value="UPF0161_YidD"/>
    <property type="match status" value="1"/>
</dbReference>
<dbReference type="Pfam" id="PF01809">
    <property type="entry name" value="YidD"/>
    <property type="match status" value="1"/>
</dbReference>
<dbReference type="InterPro" id="IPR002696">
    <property type="entry name" value="Membr_insert_effic_factor_YidD"/>
</dbReference>